<reference evidence="2 3" key="1">
    <citation type="journal article" date="2012" name="PLoS Pathog.">
        <title>Diverse lifestyles and strategies of plant pathogenesis encoded in the genomes of eighteen Dothideomycetes fungi.</title>
        <authorList>
            <person name="Ohm R.A."/>
            <person name="Feau N."/>
            <person name="Henrissat B."/>
            <person name="Schoch C.L."/>
            <person name="Horwitz B.A."/>
            <person name="Barry K.W."/>
            <person name="Condon B.J."/>
            <person name="Copeland A.C."/>
            <person name="Dhillon B."/>
            <person name="Glaser F."/>
            <person name="Hesse C.N."/>
            <person name="Kosti I."/>
            <person name="LaButti K."/>
            <person name="Lindquist E.A."/>
            <person name="Lucas S."/>
            <person name="Salamov A.A."/>
            <person name="Bradshaw R.E."/>
            <person name="Ciuffetti L."/>
            <person name="Hamelin R.C."/>
            <person name="Kema G.H.J."/>
            <person name="Lawrence C."/>
            <person name="Scott J.A."/>
            <person name="Spatafora J.W."/>
            <person name="Turgeon B.G."/>
            <person name="de Wit P.J.G.M."/>
            <person name="Zhong S."/>
            <person name="Goodwin S.B."/>
            <person name="Grigoriev I.V."/>
        </authorList>
    </citation>
    <scope>NUCLEOTIDE SEQUENCE [LARGE SCALE GENOMIC DNA]</scope>
    <source>
        <strain evidence="3">28A</strain>
    </source>
</reference>
<protein>
    <submittedName>
        <fullName evidence="2">Uncharacterized protein</fullName>
    </submittedName>
</protein>
<dbReference type="EMBL" id="KB908855">
    <property type="protein sequence ID" value="EOA82199.1"/>
    <property type="molecule type" value="Genomic_DNA"/>
</dbReference>
<feature type="region of interest" description="Disordered" evidence="1">
    <location>
        <begin position="41"/>
        <end position="60"/>
    </location>
</feature>
<reference evidence="2 3" key="2">
    <citation type="journal article" date="2013" name="PLoS Genet.">
        <title>Comparative genome structure, secondary metabolite, and effector coding capacity across Cochliobolus pathogens.</title>
        <authorList>
            <person name="Condon B.J."/>
            <person name="Leng Y."/>
            <person name="Wu D."/>
            <person name="Bushley K.E."/>
            <person name="Ohm R.A."/>
            <person name="Otillar R."/>
            <person name="Martin J."/>
            <person name="Schackwitz W."/>
            <person name="Grimwood J."/>
            <person name="MohdZainudin N."/>
            <person name="Xue C."/>
            <person name="Wang R."/>
            <person name="Manning V.A."/>
            <person name="Dhillon B."/>
            <person name="Tu Z.J."/>
            <person name="Steffenson B.J."/>
            <person name="Salamov A."/>
            <person name="Sun H."/>
            <person name="Lowry S."/>
            <person name="LaButti K."/>
            <person name="Han J."/>
            <person name="Copeland A."/>
            <person name="Lindquist E."/>
            <person name="Barry K."/>
            <person name="Schmutz J."/>
            <person name="Baker S.E."/>
            <person name="Ciuffetti L.M."/>
            <person name="Grigoriev I.V."/>
            <person name="Zhong S."/>
            <person name="Turgeon B.G."/>
        </authorList>
    </citation>
    <scope>NUCLEOTIDE SEQUENCE [LARGE SCALE GENOMIC DNA]</scope>
    <source>
        <strain evidence="3">28A</strain>
    </source>
</reference>
<dbReference type="AlphaFoldDB" id="R0JXJ4"/>
<keyword evidence="3" id="KW-1185">Reference proteome</keyword>
<organism evidence="2 3">
    <name type="scientific">Exserohilum turcicum (strain 28A)</name>
    <name type="common">Northern leaf blight fungus</name>
    <name type="synonym">Setosphaeria turcica</name>
    <dbReference type="NCBI Taxonomy" id="671987"/>
    <lineage>
        <taxon>Eukaryota</taxon>
        <taxon>Fungi</taxon>
        <taxon>Dikarya</taxon>
        <taxon>Ascomycota</taxon>
        <taxon>Pezizomycotina</taxon>
        <taxon>Dothideomycetes</taxon>
        <taxon>Pleosporomycetidae</taxon>
        <taxon>Pleosporales</taxon>
        <taxon>Pleosporineae</taxon>
        <taxon>Pleosporaceae</taxon>
        <taxon>Exserohilum</taxon>
    </lineage>
</organism>
<evidence type="ECO:0000313" key="3">
    <source>
        <dbReference type="Proteomes" id="UP000016935"/>
    </source>
</evidence>
<evidence type="ECO:0000313" key="2">
    <source>
        <dbReference type="EMBL" id="EOA82199.1"/>
    </source>
</evidence>
<proteinExistence type="predicted"/>
<name>R0JXJ4_EXST2</name>
<gene>
    <name evidence="2" type="ORF">SETTUDRAFT_23438</name>
</gene>
<dbReference type="RefSeq" id="XP_008030065.1">
    <property type="nucleotide sequence ID" value="XM_008031874.1"/>
</dbReference>
<evidence type="ECO:0000256" key="1">
    <source>
        <dbReference type="SAM" id="MobiDB-lite"/>
    </source>
</evidence>
<dbReference type="Proteomes" id="UP000016935">
    <property type="component" value="Unassembled WGS sequence"/>
</dbReference>
<accession>R0JXJ4</accession>
<sequence>MISIFALDQVNKSNPAYAAYSAEDGEDWRYRGHLIIDHDGSQEFINGSPNKKSVYDAPRR</sequence>
<dbReference type="HOGENOM" id="CLU_2943284_0_0_1"/>
<dbReference type="GeneID" id="19402670"/>